<sequence length="276" mass="31473">MELRVSSKILSVASTFFKTMFESGFREALEPHFDLTPTQIPLPDDDRIALTTVCRVVHYRAREAPQALTADDLVRIEAICDKYDFTEALQMWSSSVLRTEIARADIDDMYKLLEAVSLLDSWEEYGQVLTQIILRRLGPCKHSPMNTISEEHVGHDSRQALEKSVEYLEAKRHDAIFAVIVAVEKAVSAFFWMDFQGLGHPGGAWVARLEGGGLWPIGRATQKHTLRDIFDWMQSFNDPWDELGGVNRLYRDYALRMQEKLREIRGAILKAKLGVS</sequence>
<dbReference type="Gene3D" id="3.30.710.10">
    <property type="entry name" value="Potassium Channel Kv1.1, Chain A"/>
    <property type="match status" value="1"/>
</dbReference>
<evidence type="ECO:0008006" key="3">
    <source>
        <dbReference type="Google" id="ProtNLM"/>
    </source>
</evidence>
<protein>
    <recommendedName>
        <fullName evidence="3">BTB domain-containing protein</fullName>
    </recommendedName>
</protein>
<gene>
    <name evidence="1" type="ORF">LTR82_018018</name>
</gene>
<reference evidence="1" key="1">
    <citation type="submission" date="2021-12" db="EMBL/GenBank/DDBJ databases">
        <title>Black yeast isolated from Biological Soil Crust.</title>
        <authorList>
            <person name="Kurbessoian T."/>
        </authorList>
    </citation>
    <scope>NUCLEOTIDE SEQUENCE</scope>
    <source>
        <strain evidence="1">CCFEE 5208</strain>
    </source>
</reference>
<evidence type="ECO:0000313" key="1">
    <source>
        <dbReference type="EMBL" id="KAK0302058.1"/>
    </source>
</evidence>
<dbReference type="Proteomes" id="UP001168146">
    <property type="component" value="Unassembled WGS sequence"/>
</dbReference>
<accession>A0AAN6IYZ6</accession>
<proteinExistence type="predicted"/>
<organism evidence="1 2">
    <name type="scientific">Friedmanniomyces endolithicus</name>
    <dbReference type="NCBI Taxonomy" id="329885"/>
    <lineage>
        <taxon>Eukaryota</taxon>
        <taxon>Fungi</taxon>
        <taxon>Dikarya</taxon>
        <taxon>Ascomycota</taxon>
        <taxon>Pezizomycotina</taxon>
        <taxon>Dothideomycetes</taxon>
        <taxon>Dothideomycetidae</taxon>
        <taxon>Mycosphaerellales</taxon>
        <taxon>Teratosphaeriaceae</taxon>
        <taxon>Friedmanniomyces</taxon>
    </lineage>
</organism>
<dbReference type="AlphaFoldDB" id="A0AAN6IYZ6"/>
<comment type="caution">
    <text evidence="1">The sequence shown here is derived from an EMBL/GenBank/DDBJ whole genome shotgun (WGS) entry which is preliminary data.</text>
</comment>
<evidence type="ECO:0000313" key="2">
    <source>
        <dbReference type="Proteomes" id="UP001168146"/>
    </source>
</evidence>
<dbReference type="InterPro" id="IPR011333">
    <property type="entry name" value="SKP1/BTB/POZ_sf"/>
</dbReference>
<dbReference type="EMBL" id="JASUXU010000222">
    <property type="protein sequence ID" value="KAK0302058.1"/>
    <property type="molecule type" value="Genomic_DNA"/>
</dbReference>
<name>A0AAN6IYZ6_9PEZI</name>